<dbReference type="Proteomes" id="UP000294480">
    <property type="component" value="Unassembled WGS sequence"/>
</dbReference>
<evidence type="ECO:0000256" key="1">
    <source>
        <dbReference type="SAM" id="SignalP"/>
    </source>
</evidence>
<keyword evidence="1" id="KW-0732">Signal</keyword>
<feature type="chain" id="PRO_5020913861" evidence="1">
    <location>
        <begin position="25"/>
        <end position="51"/>
    </location>
</feature>
<protein>
    <submittedName>
        <fullName evidence="2">Uncharacterized protein</fullName>
    </submittedName>
</protein>
<dbReference type="AlphaFoldDB" id="A0A4R6Y791"/>
<comment type="caution">
    <text evidence="2">The sequence shown here is derived from an EMBL/GenBank/DDBJ whole genome shotgun (WGS) entry which is preliminary data.</text>
</comment>
<dbReference type="EMBL" id="SNZE01000012">
    <property type="protein sequence ID" value="TDR31189.1"/>
    <property type="molecule type" value="Genomic_DNA"/>
</dbReference>
<organism evidence="2 3">
    <name type="scientific">Hydromonas duriensis</name>
    <dbReference type="NCBI Taxonomy" id="1527608"/>
    <lineage>
        <taxon>Bacteria</taxon>
        <taxon>Pseudomonadati</taxon>
        <taxon>Pseudomonadota</taxon>
        <taxon>Betaproteobacteria</taxon>
        <taxon>Burkholderiales</taxon>
        <taxon>Burkholderiaceae</taxon>
        <taxon>Hydromonas</taxon>
    </lineage>
</organism>
<feature type="signal peptide" evidence="1">
    <location>
        <begin position="1"/>
        <end position="24"/>
    </location>
</feature>
<feature type="non-terminal residue" evidence="2">
    <location>
        <position position="51"/>
    </location>
</feature>
<gene>
    <name evidence="2" type="ORF">DFR44_11258</name>
</gene>
<evidence type="ECO:0000313" key="2">
    <source>
        <dbReference type="EMBL" id="TDR31189.1"/>
    </source>
</evidence>
<evidence type="ECO:0000313" key="3">
    <source>
        <dbReference type="Proteomes" id="UP000294480"/>
    </source>
</evidence>
<accession>A0A4R6Y791</accession>
<reference evidence="2 3" key="1">
    <citation type="submission" date="2019-03" db="EMBL/GenBank/DDBJ databases">
        <title>Genomic Encyclopedia of Type Strains, Phase IV (KMG-IV): sequencing the most valuable type-strain genomes for metagenomic binning, comparative biology and taxonomic classification.</title>
        <authorList>
            <person name="Goeker M."/>
        </authorList>
    </citation>
    <scope>NUCLEOTIDE SEQUENCE [LARGE SCALE GENOMIC DNA]</scope>
    <source>
        <strain evidence="2 3">DSM 102852</strain>
    </source>
</reference>
<name>A0A4R6Y791_9BURK</name>
<keyword evidence="3" id="KW-1185">Reference proteome</keyword>
<proteinExistence type="predicted"/>
<sequence length="51" mass="5484">MKTHQQLISAAALVLSLFAMGAQAQNTAQDSAAVRFPELKSTYLKTGDFVN</sequence>